<comment type="caution">
    <text evidence="2">The sequence shown here is derived from an EMBL/GenBank/DDBJ whole genome shotgun (WGS) entry which is preliminary data.</text>
</comment>
<proteinExistence type="predicted"/>
<dbReference type="AlphaFoldDB" id="A0AAV3W9E4"/>
<evidence type="ECO:0000256" key="1">
    <source>
        <dbReference type="SAM" id="Coils"/>
    </source>
</evidence>
<organism evidence="2 3">
    <name type="scientific">Marinilactibacillus psychrotolerans</name>
    <dbReference type="NCBI Taxonomy" id="191770"/>
    <lineage>
        <taxon>Bacteria</taxon>
        <taxon>Bacillati</taxon>
        <taxon>Bacillota</taxon>
        <taxon>Bacilli</taxon>
        <taxon>Lactobacillales</taxon>
        <taxon>Carnobacteriaceae</taxon>
        <taxon>Marinilactibacillus</taxon>
    </lineage>
</organism>
<keyword evidence="1" id="KW-0175">Coiled coil</keyword>
<accession>A0AAV3W9E4</accession>
<protein>
    <submittedName>
        <fullName evidence="2">Uncharacterized protein</fullName>
    </submittedName>
</protein>
<evidence type="ECO:0000313" key="2">
    <source>
        <dbReference type="EMBL" id="GEQ36026.1"/>
    </source>
</evidence>
<dbReference type="GeneID" id="96911543"/>
<dbReference type="Proteomes" id="UP000887127">
    <property type="component" value="Unassembled WGS sequence"/>
</dbReference>
<dbReference type="EMBL" id="BKBI01000010">
    <property type="protein sequence ID" value="GEQ36026.1"/>
    <property type="molecule type" value="Genomic_DNA"/>
</dbReference>
<gene>
    <name evidence="2" type="ORF">M132T_15340</name>
</gene>
<name>A0AAV3W9E4_9LACT</name>
<reference evidence="2" key="1">
    <citation type="submission" date="2019-08" db="EMBL/GenBank/DDBJ databases">
        <title>Marinilactibacillus psychrotolerans M13-2T whole genome sequencing project.</title>
        <authorList>
            <person name="Ishikawa M."/>
            <person name="Suzuki T."/>
            <person name="Matsutani M."/>
        </authorList>
    </citation>
    <scope>NUCLEOTIDE SEQUENCE</scope>
    <source>
        <strain evidence="2">M13-2T</strain>
    </source>
</reference>
<feature type="coiled-coil region" evidence="1">
    <location>
        <begin position="19"/>
        <end position="46"/>
    </location>
</feature>
<sequence length="108" mass="12408">MSNELTNFENQYMPTMANYALLDQQLKQAKAKHDEMKGKLETAMEEYGIKSIDNDYLKITRVEASESTSVDLKAMQKAEPVEYAELLEDYPKVTKRKASIRITVKNNV</sequence>
<dbReference type="RefSeq" id="WP_091761316.1">
    <property type="nucleotide sequence ID" value="NZ_BJVX01000010.1"/>
</dbReference>
<evidence type="ECO:0000313" key="3">
    <source>
        <dbReference type="Proteomes" id="UP000887127"/>
    </source>
</evidence>